<sequence length="460" mass="53894">MKKHTFITSLIIIIIISCNSYKKLLSNHFKDEWSAEFEHYNGNEKLKFPKQNNTLLYLASKLKTDNGELFLKNGSNEILNQTPVNHTKINLNENVEIQIIGKNASGGFKLYYPKYQKKEVLVKYNPNFELLALCYLLDSYNDLLAIPDNQTFNIDGVEVRIKDLYAMNFKIAKEFKKFSNSENLRVILSYFKKDFYLHYSNFILSLQPFPYAKVNNDNAFINKFDNIEDANKFVSALNKFHIEISFDTFLEKHKMYYNTMEKEVKQNIPKENFIVEMERFFKKKVDNYILYPSLTMLFGQAFAVGSNNTIGNVFACFGKPKEINNTSKLNLGFNNSSSIRNICVHEFGHSFVNPAVDKVSNEIIKSKEYLFEPIKIKMSDQGYSQWKFSLYEHFVRANEVIIAKLLGDKTEANKILKDNIDNRSFILLPQIVEKLEFWYYNEYLNMSYDEKVNEIIAEMK</sequence>
<dbReference type="Pfam" id="PF16286">
    <property type="entry name" value="DUF4932"/>
    <property type="match status" value="1"/>
</dbReference>
<protein>
    <submittedName>
        <fullName evidence="1">DUF4932 domain-containing protein</fullName>
    </submittedName>
</protein>
<gene>
    <name evidence="1" type="ORF">F7018_17190</name>
</gene>
<proteinExistence type="predicted"/>
<dbReference type="PROSITE" id="PS51257">
    <property type="entry name" value="PROKAR_LIPOPROTEIN"/>
    <property type="match status" value="1"/>
</dbReference>
<organism evidence="1 2">
    <name type="scientific">Tenacibaculum aiptasiae</name>
    <dbReference type="NCBI Taxonomy" id="426481"/>
    <lineage>
        <taxon>Bacteria</taxon>
        <taxon>Pseudomonadati</taxon>
        <taxon>Bacteroidota</taxon>
        <taxon>Flavobacteriia</taxon>
        <taxon>Flavobacteriales</taxon>
        <taxon>Flavobacteriaceae</taxon>
        <taxon>Tenacibaculum</taxon>
    </lineage>
</organism>
<name>A0A7J5A8E1_9FLAO</name>
<evidence type="ECO:0000313" key="1">
    <source>
        <dbReference type="EMBL" id="KAB1153399.1"/>
    </source>
</evidence>
<evidence type="ECO:0000313" key="2">
    <source>
        <dbReference type="Proteomes" id="UP000467305"/>
    </source>
</evidence>
<keyword evidence="2" id="KW-1185">Reference proteome</keyword>
<dbReference type="EMBL" id="WAAU01000035">
    <property type="protein sequence ID" value="KAB1153399.1"/>
    <property type="molecule type" value="Genomic_DNA"/>
</dbReference>
<comment type="caution">
    <text evidence="1">The sequence shown here is derived from an EMBL/GenBank/DDBJ whole genome shotgun (WGS) entry which is preliminary data.</text>
</comment>
<dbReference type="InterPro" id="IPR032560">
    <property type="entry name" value="DUF4932"/>
</dbReference>
<accession>A0A7J5A8E1</accession>
<dbReference type="Proteomes" id="UP000467305">
    <property type="component" value="Unassembled WGS sequence"/>
</dbReference>
<dbReference type="AlphaFoldDB" id="A0A7J5A8E1"/>
<reference evidence="1 2" key="1">
    <citation type="submission" date="2019-09" db="EMBL/GenBank/DDBJ databases">
        <authorList>
            <person name="Cao W.R."/>
        </authorList>
    </citation>
    <scope>NUCLEOTIDE SEQUENCE [LARGE SCALE GENOMIC DNA]</scope>
    <source>
        <strain evidence="2">a4</strain>
    </source>
</reference>
<dbReference type="OrthoDB" id="6402335at2"/>
<dbReference type="RefSeq" id="WP_150901338.1">
    <property type="nucleotide sequence ID" value="NZ_WAAU01000035.1"/>
</dbReference>